<sequence length="67" mass="7556">MKKPLKPFICLVAKSGIEPPTQGFSDKVPRYFPVCWSTSIGGAAKTLVEKTRKMIVVIFFIGHWRAF</sequence>
<organism evidence="1">
    <name type="scientific">uncultured bacterium W4-87b</name>
    <dbReference type="NCBI Taxonomy" id="1130995"/>
    <lineage>
        <taxon>Bacteria</taxon>
        <taxon>environmental samples</taxon>
    </lineage>
</organism>
<proteinExistence type="predicted"/>
<dbReference type="AlphaFoldDB" id="H9BWU0"/>
<name>H9BWU0_9BACT</name>
<dbReference type="EMBL" id="JQ085820">
    <property type="protein sequence ID" value="AFD03262.1"/>
    <property type="molecule type" value="Genomic_DNA"/>
</dbReference>
<protein>
    <submittedName>
        <fullName evidence="1">Uncharacterized protein</fullName>
    </submittedName>
</protein>
<accession>H9BWU0</accession>
<reference evidence="1" key="1">
    <citation type="submission" date="2011-11" db="EMBL/GenBank/DDBJ databases">
        <title>Construction and analysis of a metagenome of deep-sea sediment.</title>
        <authorList>
            <person name="Huo Y.-Y."/>
            <person name="Cheng H."/>
            <person name="Wu M."/>
        </authorList>
    </citation>
    <scope>NUCLEOTIDE SEQUENCE</scope>
</reference>
<evidence type="ECO:0000313" key="1">
    <source>
        <dbReference type="EMBL" id="AFD03262.1"/>
    </source>
</evidence>